<sequence>MTITGPTLDDRTYEQLREELIRRIPVYTPEWTNHNESDPGIALVELFASLGESLLYRFNQIPDTTKIAFLNLLGVRPRPPQLAGTLLVATTDRPAGVQVLRGTRATAGAVEYETVNELRAWPLRATAAGKLCVPTDIDLDERERLRERRRREDADLRQRAALRRPAADVSNPTCFYRTQVLPDDPTTTEPALDVSRTADRSLWLALVADHPFDASQLSGQTLFIGVAFDEKLPRPFDLDSVEARPGKKWISDELTTDPPETRWELWSGPDAPAQQTMLSLTVVNDSTRGMTTTGVVEVELPQDFPLQSKGAVPLGDYYSPPPMDDPKVAANIIGWLRVQRPRSENDGIHGVRWVGLNAVQVEQAVTARPELLGVGSSEPGQTFQLTKAPVLSGTVRLDVEENGDWRQWTEVETLATSREDDAHFSVEAQTGLVRFGMRSRVPQLGQRVRVVSYRYGGGAAGNVPRGAINALTGVASVTVTNVLPARGGADSVTLAAALSDIPGRVHRRDRAVVAEDFGSLACEVSGVSRADTLSLFHPDTPTVRRAGAVSVVIFPDEDLRSPEAPLPDSDLLRRVATYLDPRRLVTTELYVIPPTYREIAVAVGIRVREGYQVDAVRRWVELLLRQYLAPVPPFGPSGRGWPLGRAVRRAELEAIAVQVDGVDSVEGDLQLARRLGSAWDVQQTVELSRWEIPQLSTMTVVRGTPLPVGTGYTPPPDPGKDPVLVPLPPEVCR</sequence>
<protein>
    <submittedName>
        <fullName evidence="1">Phage baseplate assembly protein</fullName>
    </submittedName>
</protein>
<dbReference type="Proteomes" id="UP000292027">
    <property type="component" value="Unassembled WGS sequence"/>
</dbReference>
<gene>
    <name evidence="1" type="ORF">EV645_6519</name>
</gene>
<proteinExistence type="predicted"/>
<organism evidence="1 2">
    <name type="scientific">Kribbella rubisoli</name>
    <dbReference type="NCBI Taxonomy" id="3075929"/>
    <lineage>
        <taxon>Bacteria</taxon>
        <taxon>Bacillati</taxon>
        <taxon>Actinomycetota</taxon>
        <taxon>Actinomycetes</taxon>
        <taxon>Propionibacteriales</taxon>
        <taxon>Kribbellaceae</taxon>
        <taxon>Kribbella</taxon>
    </lineage>
</organism>
<dbReference type="EMBL" id="SHKR01000015">
    <property type="protein sequence ID" value="RZU11353.1"/>
    <property type="molecule type" value="Genomic_DNA"/>
</dbReference>
<dbReference type="NCBIfam" id="TIGR02243">
    <property type="entry name" value="putative baseplate assembly protein"/>
    <property type="match status" value="1"/>
</dbReference>
<reference evidence="1 2" key="1">
    <citation type="journal article" date="2015" name="Stand. Genomic Sci.">
        <title>Genomic Encyclopedia of Bacterial and Archaeal Type Strains, Phase III: the genomes of soil and plant-associated and newly described type strains.</title>
        <authorList>
            <person name="Whitman W.B."/>
            <person name="Woyke T."/>
            <person name="Klenk H.P."/>
            <person name="Zhou Y."/>
            <person name="Lilburn T.G."/>
            <person name="Beck B.J."/>
            <person name="De Vos P."/>
            <person name="Vandamme P."/>
            <person name="Eisen J.A."/>
            <person name="Garrity G."/>
            <person name="Hugenholtz P."/>
            <person name="Kyrpides N.C."/>
        </authorList>
    </citation>
    <scope>NUCLEOTIDE SEQUENCE [LARGE SCALE GENOMIC DNA]</scope>
    <source>
        <strain evidence="1 2">VKM Ac-2540</strain>
    </source>
</reference>
<evidence type="ECO:0000313" key="1">
    <source>
        <dbReference type="EMBL" id="RZU11353.1"/>
    </source>
</evidence>
<accession>A0A4Q7WNS4</accession>
<dbReference type="RefSeq" id="WP_130447805.1">
    <property type="nucleotide sequence ID" value="NZ_SHKR01000015.1"/>
</dbReference>
<name>A0A4Q7WNS4_9ACTN</name>
<evidence type="ECO:0000313" key="2">
    <source>
        <dbReference type="Proteomes" id="UP000292027"/>
    </source>
</evidence>
<comment type="caution">
    <text evidence="1">The sequence shown here is derived from an EMBL/GenBank/DDBJ whole genome shotgun (WGS) entry which is preliminary data.</text>
</comment>
<dbReference type="OrthoDB" id="9027184at2"/>
<keyword evidence="2" id="KW-1185">Reference proteome</keyword>
<dbReference type="AlphaFoldDB" id="A0A4Q7WNS4"/>
<dbReference type="InterPro" id="IPR011749">
    <property type="entry name" value="CHP02243"/>
</dbReference>